<dbReference type="RefSeq" id="WP_191799520.1">
    <property type="nucleotide sequence ID" value="NZ_JACSQL010000003.1"/>
</dbReference>
<evidence type="ECO:0000313" key="4">
    <source>
        <dbReference type="Proteomes" id="UP000608071"/>
    </source>
</evidence>
<dbReference type="InterPro" id="IPR003777">
    <property type="entry name" value="XdhC_CoxI"/>
</dbReference>
<name>A0ABR8SXX1_9BACL</name>
<dbReference type="Pfam" id="PF13478">
    <property type="entry name" value="XdhC_C"/>
    <property type="match status" value="1"/>
</dbReference>
<dbReference type="PANTHER" id="PTHR30388">
    <property type="entry name" value="ALDEHYDE OXIDOREDUCTASE MOLYBDENUM COFACTOR ASSEMBLY PROTEIN"/>
    <property type="match status" value="1"/>
</dbReference>
<dbReference type="PANTHER" id="PTHR30388:SF6">
    <property type="entry name" value="XANTHINE DEHYDROGENASE SUBUNIT A-RELATED"/>
    <property type="match status" value="1"/>
</dbReference>
<feature type="domain" description="XdhC- CoxI" evidence="1">
    <location>
        <begin position="11"/>
        <end position="77"/>
    </location>
</feature>
<dbReference type="InterPro" id="IPR027051">
    <property type="entry name" value="XdhC_Rossmann_dom"/>
</dbReference>
<dbReference type="Pfam" id="PF02625">
    <property type="entry name" value="XdhC_CoxI"/>
    <property type="match status" value="1"/>
</dbReference>
<accession>A0ABR8SXX1</accession>
<reference evidence="3 4" key="1">
    <citation type="submission" date="2020-08" db="EMBL/GenBank/DDBJ databases">
        <title>A Genomic Blueprint of the Chicken Gut Microbiome.</title>
        <authorList>
            <person name="Gilroy R."/>
            <person name="Ravi A."/>
            <person name="Getino M."/>
            <person name="Pursley I."/>
            <person name="Horton D.L."/>
            <person name="Alikhan N.-F."/>
            <person name="Baker D."/>
            <person name="Gharbi K."/>
            <person name="Hall N."/>
            <person name="Watson M."/>
            <person name="Adriaenssens E.M."/>
            <person name="Foster-Nyarko E."/>
            <person name="Jarju S."/>
            <person name="Secka A."/>
            <person name="Antonio M."/>
            <person name="Oren A."/>
            <person name="Chaudhuri R."/>
            <person name="La Ragione R.M."/>
            <person name="Hildebrand F."/>
            <person name="Pallen M.J."/>
        </authorList>
    </citation>
    <scope>NUCLEOTIDE SEQUENCE [LARGE SCALE GENOMIC DNA]</scope>
    <source>
        <strain evidence="3 4">Sa2BVA9</strain>
    </source>
</reference>
<comment type="caution">
    <text evidence="3">The sequence shown here is derived from an EMBL/GenBank/DDBJ whole genome shotgun (WGS) entry which is preliminary data.</text>
</comment>
<evidence type="ECO:0000313" key="3">
    <source>
        <dbReference type="EMBL" id="MBD7968277.1"/>
    </source>
</evidence>
<organism evidence="3 4">
    <name type="scientific">Paenibacillus gallinarum</name>
    <dbReference type="NCBI Taxonomy" id="2762232"/>
    <lineage>
        <taxon>Bacteria</taxon>
        <taxon>Bacillati</taxon>
        <taxon>Bacillota</taxon>
        <taxon>Bacilli</taxon>
        <taxon>Bacillales</taxon>
        <taxon>Paenibacillaceae</taxon>
        <taxon>Paenibacillus</taxon>
    </lineage>
</organism>
<dbReference type="InterPro" id="IPR052698">
    <property type="entry name" value="MoCofactor_Util/Proc"/>
</dbReference>
<dbReference type="EMBL" id="JACSQL010000003">
    <property type="protein sequence ID" value="MBD7968277.1"/>
    <property type="molecule type" value="Genomic_DNA"/>
</dbReference>
<dbReference type="Proteomes" id="UP000608071">
    <property type="component" value="Unassembled WGS sequence"/>
</dbReference>
<evidence type="ECO:0000259" key="2">
    <source>
        <dbReference type="Pfam" id="PF13478"/>
    </source>
</evidence>
<feature type="domain" description="XdhC Rossmann" evidence="2">
    <location>
        <begin position="169"/>
        <end position="303"/>
    </location>
</feature>
<proteinExistence type="predicted"/>
<evidence type="ECO:0000259" key="1">
    <source>
        <dbReference type="Pfam" id="PF02625"/>
    </source>
</evidence>
<dbReference type="Gene3D" id="3.40.50.720">
    <property type="entry name" value="NAD(P)-binding Rossmann-like Domain"/>
    <property type="match status" value="1"/>
</dbReference>
<gene>
    <name evidence="3" type="ORF">H9647_09390</name>
</gene>
<keyword evidence="4" id="KW-1185">Reference proteome</keyword>
<protein>
    <submittedName>
        <fullName evidence="3">XdhC family protein</fullName>
    </submittedName>
</protein>
<sequence length="339" mass="37980">MEMHDICEAALNERSQLVLATAVYVEGHAYRKQGVSMLFTEDGGMIGSLSPGCIETDLALRAEEVRRSGKPQLVLYDMRPEDDLSWGENIGCGGLLHILLEPVVGDLKWKLTQMKLYLDQGHSVTIHRMWNERKQDVLHYIEKGENPFRTEEDSTEVLYSHTYHPKPRLLILGAGDDSIPLVKLVASIGFRVTVADWREALCTENRFPNAALLVGFPEEILRAFQIKEQDYLLLMSHQFPKERALLEQLQHSSYRYLGILGSRIRTSRLLEGLAPFPHLHTPVGLTIGSEGPEEIAISIAAELIAVKRNKTAVHDYAKEAYSDADSRNCARGGPKSAHG</sequence>